<reference evidence="2 3" key="1">
    <citation type="submission" date="2017-04" db="EMBL/GenBank/DDBJ databases">
        <title>Comparative genome analysis of Subtercola boreus.</title>
        <authorList>
            <person name="Cho Y.-J."/>
            <person name="Cho A."/>
            <person name="Kim O.-S."/>
            <person name="Lee J.-I."/>
        </authorList>
    </citation>
    <scope>NUCLEOTIDE SEQUENCE [LARGE SCALE GENOMIC DNA]</scope>
    <source>
        <strain evidence="2 3">P27479</strain>
    </source>
</reference>
<gene>
    <name evidence="2" type="ORF">B7R22_14470</name>
</gene>
<proteinExistence type="predicted"/>
<evidence type="ECO:0000313" key="2">
    <source>
        <dbReference type="EMBL" id="RFA12852.1"/>
    </source>
</evidence>
<feature type="region of interest" description="Disordered" evidence="1">
    <location>
        <begin position="14"/>
        <end position="38"/>
    </location>
</feature>
<protein>
    <submittedName>
        <fullName evidence="2">Uncharacterized protein</fullName>
    </submittedName>
</protein>
<sequence>MDFVAESVNAMHPPALPIVPVSDSTAPRGTKSPVSKDGTSGVTAVLGVGFGVSSLEVQAEATIRQAAPTRTAPDIRVLTVLSTARE</sequence>
<organism evidence="2 3">
    <name type="scientific">Subtercola boreus</name>
    <dbReference type="NCBI Taxonomy" id="120213"/>
    <lineage>
        <taxon>Bacteria</taxon>
        <taxon>Bacillati</taxon>
        <taxon>Actinomycetota</taxon>
        <taxon>Actinomycetes</taxon>
        <taxon>Micrococcales</taxon>
        <taxon>Microbacteriaceae</taxon>
        <taxon>Subtercola</taxon>
    </lineage>
</organism>
<evidence type="ECO:0000313" key="3">
    <source>
        <dbReference type="Proteomes" id="UP000256541"/>
    </source>
</evidence>
<comment type="caution">
    <text evidence="2">The sequence shown here is derived from an EMBL/GenBank/DDBJ whole genome shotgun (WGS) entry which is preliminary data.</text>
</comment>
<dbReference type="EMBL" id="NBXB01000039">
    <property type="protein sequence ID" value="RFA12852.1"/>
    <property type="molecule type" value="Genomic_DNA"/>
</dbReference>
<name>A0A3E0VS76_9MICO</name>
<dbReference type="AlphaFoldDB" id="A0A3E0VS76"/>
<accession>A0A3E0VS76</accession>
<evidence type="ECO:0000256" key="1">
    <source>
        <dbReference type="SAM" id="MobiDB-lite"/>
    </source>
</evidence>
<dbReference type="Proteomes" id="UP000256541">
    <property type="component" value="Unassembled WGS sequence"/>
</dbReference>